<sequence length="429" mass="46341">MPIDLSPAGEASPYPAHGPRFLPWLGIWIVCTVVGAALAVLLWPKGVPAGGGLFWWRAVGIPNGFFLILLGIARVGYEVQWYHAHHRNTHRQQWIDTRVREAQRPLQVLGIGYCLPLQGHGDLASALQTLKPLVEERAPRNGAGLVVHSRFDDESLSVVPLAGTAPAEEAPDAPVQPEQETETVSTLVLKMVEALHPLAPSLRALSQYEQTHAPAVRVLARPELTTVRLAQAQEALRRVGLPFLDCQALPASEALTLADTWLDLREWRPLLVLAAEWHEATPPVNSAEGCVAVLLNPGCFQLPESVQALGVLHRPLAGDTGALSALLANAIQWGKTEPAAVQRAWITGLDSGQDMGLLAALKAASLPHLGEMDKQCRPDRIIGDAGVINPWLSVAAAITSRETGSHLILDRDQVAVLHVFPPPHDESEQ</sequence>
<evidence type="ECO:0008006" key="4">
    <source>
        <dbReference type="Google" id="ProtNLM"/>
    </source>
</evidence>
<dbReference type="Proteomes" id="UP000727654">
    <property type="component" value="Unassembled WGS sequence"/>
</dbReference>
<keyword evidence="1" id="KW-0812">Transmembrane</keyword>
<feature type="transmembrane region" description="Helical" evidence="1">
    <location>
        <begin position="21"/>
        <end position="43"/>
    </location>
</feature>
<reference evidence="2 3" key="1">
    <citation type="submission" date="2021-08" db="EMBL/GenBank/DDBJ databases">
        <authorList>
            <person name="Peeters C."/>
        </authorList>
    </citation>
    <scope>NUCLEOTIDE SEQUENCE [LARGE SCALE GENOMIC DNA]</scope>
    <source>
        <strain evidence="2 3">LMG 23992</strain>
    </source>
</reference>
<keyword evidence="1" id="KW-0472">Membrane</keyword>
<keyword evidence="1" id="KW-1133">Transmembrane helix</keyword>
<comment type="caution">
    <text evidence="2">The sequence shown here is derived from an EMBL/GenBank/DDBJ whole genome shotgun (WGS) entry which is preliminary data.</text>
</comment>
<protein>
    <recommendedName>
        <fullName evidence="4">Type VI secretion protein</fullName>
    </recommendedName>
</protein>
<evidence type="ECO:0000313" key="2">
    <source>
        <dbReference type="EMBL" id="CAG9182355.1"/>
    </source>
</evidence>
<keyword evidence="3" id="KW-1185">Reference proteome</keyword>
<name>A0ABM8XPW8_9BURK</name>
<evidence type="ECO:0000313" key="3">
    <source>
        <dbReference type="Proteomes" id="UP000727654"/>
    </source>
</evidence>
<organism evidence="2 3">
    <name type="scientific">Cupriavidus laharis</name>
    <dbReference type="NCBI Taxonomy" id="151654"/>
    <lineage>
        <taxon>Bacteria</taxon>
        <taxon>Pseudomonadati</taxon>
        <taxon>Pseudomonadota</taxon>
        <taxon>Betaproteobacteria</taxon>
        <taxon>Burkholderiales</taxon>
        <taxon>Burkholderiaceae</taxon>
        <taxon>Cupriavidus</taxon>
    </lineage>
</organism>
<dbReference type="EMBL" id="CAJZAI010000017">
    <property type="protein sequence ID" value="CAG9182355.1"/>
    <property type="molecule type" value="Genomic_DNA"/>
</dbReference>
<feature type="transmembrane region" description="Helical" evidence="1">
    <location>
        <begin position="55"/>
        <end position="77"/>
    </location>
</feature>
<gene>
    <name evidence="2" type="ORF">LMG23992_04715</name>
</gene>
<evidence type="ECO:0000256" key="1">
    <source>
        <dbReference type="SAM" id="Phobius"/>
    </source>
</evidence>
<proteinExistence type="predicted"/>
<dbReference type="RefSeq" id="WP_224082172.1">
    <property type="nucleotide sequence ID" value="NZ_CAJZAI010000017.1"/>
</dbReference>
<accession>A0ABM8XPW8</accession>